<comment type="caution">
    <text evidence="8">The sequence shown here is derived from an EMBL/GenBank/DDBJ whole genome shotgun (WGS) entry which is preliminary data.</text>
</comment>
<protein>
    <submittedName>
        <fullName evidence="8">ABC transporter permease</fullName>
    </submittedName>
</protein>
<evidence type="ECO:0000259" key="7">
    <source>
        <dbReference type="Pfam" id="PF02687"/>
    </source>
</evidence>
<accession>A0A417ZIT6</accession>
<dbReference type="PIRSF" id="PIRSF018968">
    <property type="entry name" value="ABC_permease_BceB"/>
    <property type="match status" value="1"/>
</dbReference>
<gene>
    <name evidence="8" type="ORF">DS831_00080</name>
</gene>
<feature type="domain" description="ABC3 transporter permease C-terminal" evidence="7">
    <location>
        <begin position="61"/>
        <end position="168"/>
    </location>
</feature>
<feature type="transmembrane region" description="Helical" evidence="6">
    <location>
        <begin position="149"/>
        <end position="168"/>
    </location>
</feature>
<feature type="transmembrane region" description="Helical" evidence="6">
    <location>
        <begin position="197"/>
        <end position="215"/>
    </location>
</feature>
<evidence type="ECO:0000256" key="1">
    <source>
        <dbReference type="ARBA" id="ARBA00004651"/>
    </source>
</evidence>
<dbReference type="RefSeq" id="WP_118899240.1">
    <property type="nucleotide sequence ID" value="NZ_QOCR01000001.1"/>
</dbReference>
<dbReference type="PANTHER" id="PTHR46795:SF3">
    <property type="entry name" value="ABC TRANSPORTER PERMEASE"/>
    <property type="match status" value="1"/>
</dbReference>
<dbReference type="GO" id="GO:0005886">
    <property type="term" value="C:plasma membrane"/>
    <property type="evidence" value="ECO:0007669"/>
    <property type="project" value="UniProtKB-SubCell"/>
</dbReference>
<evidence type="ECO:0000256" key="4">
    <source>
        <dbReference type="ARBA" id="ARBA00022989"/>
    </source>
</evidence>
<dbReference type="EMBL" id="QOCR01000001">
    <property type="protein sequence ID" value="RHW51773.1"/>
    <property type="molecule type" value="Genomic_DNA"/>
</dbReference>
<dbReference type="OrthoDB" id="1705903at2"/>
<dbReference type="Proteomes" id="UP000284109">
    <property type="component" value="Unassembled WGS sequence"/>
</dbReference>
<organism evidence="8 9">
    <name type="scientific">Bombilactobacillus bombi</name>
    <dbReference type="NCBI Taxonomy" id="1303590"/>
    <lineage>
        <taxon>Bacteria</taxon>
        <taxon>Bacillati</taxon>
        <taxon>Bacillota</taxon>
        <taxon>Bacilli</taxon>
        <taxon>Lactobacillales</taxon>
        <taxon>Lactobacillaceae</taxon>
        <taxon>Bombilactobacillus</taxon>
    </lineage>
</organism>
<feature type="transmembrane region" description="Helical" evidence="6">
    <location>
        <begin position="227"/>
        <end position="250"/>
    </location>
</feature>
<keyword evidence="6" id="KW-0813">Transport</keyword>
<reference evidence="8 9" key="1">
    <citation type="submission" date="2018-07" db="EMBL/GenBank/DDBJ databases">
        <title>Genome sequences of six Lactobacillus spp. isolated from bumble bee guts.</title>
        <authorList>
            <person name="Motta E.V.S."/>
            <person name="Moran N.A."/>
        </authorList>
    </citation>
    <scope>NUCLEOTIDE SEQUENCE [LARGE SCALE GENOMIC DNA]</scope>
    <source>
        <strain evidence="8 9">BI-1.1</strain>
    </source>
</reference>
<dbReference type="InterPro" id="IPR052536">
    <property type="entry name" value="ABC-4_Integral_Memb_Prot"/>
</dbReference>
<sequence>MIQWKLATHTITKNREQYLPFILASTMLIAVNYIFWSTTLNTSLKRTINGNVAVNLMFLGTIFVTLISIILMLYINRFLIKQELNELALYNMLGFAVKDLKKILLIQVILLFMISTSLGLVCGVVFGKIFFLVLNALVQGSHIVEQFKISSFVLVILTFGGIFLLLFLNDIKNIYKISPANLWQESQKAESEPQGNLLGGIIGIALLTWGYGIAVRTQPNMKSMLRFMLAIIIVVLGTYLFFIFSSIVFLKFLKNKKKFYYQPSHFISISDMLYRMKQNGASLASICLLCTAVLVTIVGTMSLYVGQEHLINNWNPYDFVISQKTPVSQNAYKLLEQTATEQHVKIKSIHKLAITTPVPISIKNTGITPGFKGASHQMATLTVDNYNQLENTNYHLSPHKILIYSEDKPIIPKKMFINGQEYHTQIISHFNFAFSYQRSTLKPLFIITANQKIAQSVNPNSWLYVLGFNTGGTTKQVNKFAVKLPGALRLKTDNYSAIPIVKKAIHALFGSLLFIGGLISLTMILVTALLIYYKQISEGYADRARFQTMQEVGLSLDETKQAIRSQVLTLFMFPILGAVINLMFAFPAIKNSLSLFSMYNLRLLVVVTLVTLFLLITYYLVIYGLTTKIYTKIVEQRSHNLE</sequence>
<dbReference type="AlphaFoldDB" id="A0A417ZIT6"/>
<keyword evidence="2 6" id="KW-1003">Cell membrane</keyword>
<feature type="transmembrane region" description="Helical" evidence="6">
    <location>
        <begin position="281"/>
        <end position="305"/>
    </location>
</feature>
<feature type="transmembrane region" description="Helical" evidence="6">
    <location>
        <begin position="601"/>
        <end position="622"/>
    </location>
</feature>
<evidence type="ECO:0000313" key="8">
    <source>
        <dbReference type="EMBL" id="RHW51773.1"/>
    </source>
</evidence>
<feature type="transmembrane region" description="Helical" evidence="6">
    <location>
        <begin position="508"/>
        <end position="533"/>
    </location>
</feature>
<evidence type="ECO:0000256" key="3">
    <source>
        <dbReference type="ARBA" id="ARBA00022692"/>
    </source>
</evidence>
<dbReference type="InterPro" id="IPR027022">
    <property type="entry name" value="ABC_permease_BceB-typ"/>
</dbReference>
<feature type="transmembrane region" description="Helical" evidence="6">
    <location>
        <begin position="567"/>
        <end position="589"/>
    </location>
</feature>
<dbReference type="Pfam" id="PF02687">
    <property type="entry name" value="FtsX"/>
    <property type="match status" value="1"/>
</dbReference>
<dbReference type="GO" id="GO:0055085">
    <property type="term" value="P:transmembrane transport"/>
    <property type="evidence" value="ECO:0007669"/>
    <property type="project" value="UniProtKB-UniRule"/>
</dbReference>
<keyword evidence="5 6" id="KW-0472">Membrane</keyword>
<evidence type="ECO:0000313" key="9">
    <source>
        <dbReference type="Proteomes" id="UP000284109"/>
    </source>
</evidence>
<dbReference type="InterPro" id="IPR003838">
    <property type="entry name" value="ABC3_permease_C"/>
</dbReference>
<feature type="transmembrane region" description="Helical" evidence="6">
    <location>
        <begin position="18"/>
        <end position="36"/>
    </location>
</feature>
<keyword evidence="4 6" id="KW-1133">Transmembrane helix</keyword>
<dbReference type="PANTHER" id="PTHR46795">
    <property type="entry name" value="ABC TRANSPORTER PERMEASE-RELATED-RELATED"/>
    <property type="match status" value="1"/>
</dbReference>
<name>A0A417ZIT6_9LACO</name>
<evidence type="ECO:0000256" key="5">
    <source>
        <dbReference type="ARBA" id="ARBA00023136"/>
    </source>
</evidence>
<evidence type="ECO:0000256" key="6">
    <source>
        <dbReference type="PIRNR" id="PIRNR018968"/>
    </source>
</evidence>
<evidence type="ECO:0000256" key="2">
    <source>
        <dbReference type="ARBA" id="ARBA00022475"/>
    </source>
</evidence>
<feature type="transmembrane region" description="Helical" evidence="6">
    <location>
        <begin position="108"/>
        <end position="137"/>
    </location>
</feature>
<comment type="subcellular location">
    <subcellularLocation>
        <location evidence="1 6">Cell membrane</location>
        <topology evidence="1 6">Multi-pass membrane protein</topology>
    </subcellularLocation>
</comment>
<keyword evidence="9" id="KW-1185">Reference proteome</keyword>
<keyword evidence="3 6" id="KW-0812">Transmembrane</keyword>
<feature type="transmembrane region" description="Helical" evidence="6">
    <location>
        <begin position="56"/>
        <end position="75"/>
    </location>
</feature>
<comment type="similarity">
    <text evidence="6">Belongs to the ABC-4 integral membrane protein family.</text>
</comment>
<proteinExistence type="inferred from homology"/>